<reference evidence="2" key="2">
    <citation type="submission" date="2013-05" db="EMBL/GenBank/DDBJ databases">
        <authorList>
            <person name="Carter J.-M."/>
            <person name="Baker S.C."/>
            <person name="Pink R."/>
            <person name="Carter D.R.F."/>
            <person name="Collins A."/>
            <person name="Tomlin J."/>
            <person name="Gibbs M."/>
            <person name="Breuker C.J."/>
        </authorList>
    </citation>
    <scope>NUCLEOTIDE SEQUENCE</scope>
    <source>
        <tissue evidence="2">Ovary</tissue>
    </source>
</reference>
<evidence type="ECO:0008006" key="3">
    <source>
        <dbReference type="Google" id="ProtNLM"/>
    </source>
</evidence>
<evidence type="ECO:0000313" key="2">
    <source>
        <dbReference type="EMBL" id="JAA78131.1"/>
    </source>
</evidence>
<dbReference type="EMBL" id="GAIX01014429">
    <property type="protein sequence ID" value="JAA78131.1"/>
    <property type="molecule type" value="Transcribed_RNA"/>
</dbReference>
<proteinExistence type="predicted"/>
<accession>S4NH88</accession>
<sequence length="81" mass="9328">MCIMLFLSVLKAFHISEHNAVACKYLVFFFKNKSCGKVIIFSNGLYVFVKNKCHPSHIHHCLCGRFPRCHGPFSNHISIFI</sequence>
<feature type="chain" id="PRO_5004531546" description="Secreted protein" evidence="1">
    <location>
        <begin position="23"/>
        <end position="81"/>
    </location>
</feature>
<reference evidence="2" key="1">
    <citation type="journal article" date="2013" name="BMC Genomics">
        <title>Unscrambling butterfly oogenesis.</title>
        <authorList>
            <person name="Carter J.M."/>
            <person name="Baker S.C."/>
            <person name="Pink R."/>
            <person name="Carter D.R."/>
            <person name="Collins A."/>
            <person name="Tomlin J."/>
            <person name="Gibbs M."/>
            <person name="Breuker C.J."/>
        </authorList>
    </citation>
    <scope>NUCLEOTIDE SEQUENCE</scope>
    <source>
        <tissue evidence="2">Ovary</tissue>
    </source>
</reference>
<name>S4NH88_9NEOP</name>
<protein>
    <recommendedName>
        <fullName evidence="3">Secreted protein</fullName>
    </recommendedName>
</protein>
<organism evidence="2">
    <name type="scientific">Pararge aegeria</name>
    <name type="common">speckled wood butterfly</name>
    <dbReference type="NCBI Taxonomy" id="116150"/>
    <lineage>
        <taxon>Eukaryota</taxon>
        <taxon>Metazoa</taxon>
        <taxon>Ecdysozoa</taxon>
        <taxon>Arthropoda</taxon>
        <taxon>Hexapoda</taxon>
        <taxon>Insecta</taxon>
        <taxon>Pterygota</taxon>
        <taxon>Neoptera</taxon>
        <taxon>Endopterygota</taxon>
        <taxon>Lepidoptera</taxon>
        <taxon>Glossata</taxon>
        <taxon>Ditrysia</taxon>
        <taxon>Papilionoidea</taxon>
        <taxon>Nymphalidae</taxon>
        <taxon>Satyrinae</taxon>
        <taxon>Satyrini</taxon>
        <taxon>Parargina</taxon>
        <taxon>Pararge</taxon>
    </lineage>
</organism>
<feature type="signal peptide" evidence="1">
    <location>
        <begin position="1"/>
        <end position="22"/>
    </location>
</feature>
<keyword evidence="1" id="KW-0732">Signal</keyword>
<dbReference type="AlphaFoldDB" id="S4NH88"/>
<evidence type="ECO:0000256" key="1">
    <source>
        <dbReference type="SAM" id="SignalP"/>
    </source>
</evidence>